<dbReference type="InterPro" id="IPR000160">
    <property type="entry name" value="GGDEF_dom"/>
</dbReference>
<evidence type="ECO:0000259" key="6">
    <source>
        <dbReference type="PROSITE" id="PS50110"/>
    </source>
</evidence>
<dbReference type="CDD" id="cd00077">
    <property type="entry name" value="HDc"/>
    <property type="match status" value="1"/>
</dbReference>
<dbReference type="PROSITE" id="PS50110">
    <property type="entry name" value="RESPONSE_REGULATORY"/>
    <property type="match status" value="1"/>
</dbReference>
<evidence type="ECO:0000256" key="2">
    <source>
        <dbReference type="ARBA" id="ARBA00024867"/>
    </source>
</evidence>
<dbReference type="InterPro" id="IPR011006">
    <property type="entry name" value="CheY-like_superfamily"/>
</dbReference>
<keyword evidence="3" id="KW-0597">Phosphoprotein</keyword>
<feature type="domain" description="Response regulatory" evidence="6">
    <location>
        <begin position="9"/>
        <end position="126"/>
    </location>
</feature>
<protein>
    <recommendedName>
        <fullName evidence="1">Stage 0 sporulation protein A homolog</fullName>
    </recommendedName>
</protein>
<dbReference type="EMBL" id="JACOPR010000004">
    <property type="protein sequence ID" value="MBC5730783.1"/>
    <property type="molecule type" value="Genomic_DNA"/>
</dbReference>
<feature type="coiled-coil region" evidence="4">
    <location>
        <begin position="139"/>
        <end position="166"/>
    </location>
</feature>
<gene>
    <name evidence="9" type="ORF">H8S34_08055</name>
</gene>
<feature type="domain" description="HD-GYP" evidence="8">
    <location>
        <begin position="153"/>
        <end position="361"/>
    </location>
</feature>
<dbReference type="CDD" id="cd01949">
    <property type="entry name" value="GGDEF"/>
    <property type="match status" value="1"/>
</dbReference>
<dbReference type="InterPro" id="IPR043128">
    <property type="entry name" value="Rev_trsase/Diguanyl_cyclase"/>
</dbReference>
<dbReference type="PANTHER" id="PTHR45228">
    <property type="entry name" value="CYCLIC DI-GMP PHOSPHODIESTERASE TM_0186-RELATED"/>
    <property type="match status" value="1"/>
</dbReference>
<dbReference type="Gene3D" id="3.30.450.20">
    <property type="entry name" value="PAS domain"/>
    <property type="match status" value="1"/>
</dbReference>
<keyword evidence="4" id="KW-0175">Coiled coil</keyword>
<dbReference type="RefSeq" id="WP_186963647.1">
    <property type="nucleotide sequence ID" value="NZ_JACOPR010000004.1"/>
</dbReference>
<reference evidence="9 10" key="1">
    <citation type="submission" date="2020-08" db="EMBL/GenBank/DDBJ databases">
        <title>Genome public.</title>
        <authorList>
            <person name="Liu C."/>
            <person name="Sun Q."/>
        </authorList>
    </citation>
    <scope>NUCLEOTIDE SEQUENCE [LARGE SCALE GENOMIC DNA]</scope>
    <source>
        <strain evidence="9 10">New-38</strain>
    </source>
</reference>
<evidence type="ECO:0000256" key="4">
    <source>
        <dbReference type="SAM" id="Coils"/>
    </source>
</evidence>
<dbReference type="CDD" id="cd00156">
    <property type="entry name" value="REC"/>
    <property type="match status" value="1"/>
</dbReference>
<keyword evidence="10" id="KW-1185">Reference proteome</keyword>
<evidence type="ECO:0000256" key="5">
    <source>
        <dbReference type="SAM" id="MobiDB-lite"/>
    </source>
</evidence>
<dbReference type="Pfam" id="PF13487">
    <property type="entry name" value="HD_5"/>
    <property type="match status" value="1"/>
</dbReference>
<evidence type="ECO:0000256" key="3">
    <source>
        <dbReference type="PROSITE-ProRule" id="PRU00169"/>
    </source>
</evidence>
<proteinExistence type="predicted"/>
<dbReference type="SMART" id="SM00267">
    <property type="entry name" value="GGDEF"/>
    <property type="match status" value="1"/>
</dbReference>
<feature type="compositionally biased region" description="Low complexity" evidence="5">
    <location>
        <begin position="372"/>
        <end position="384"/>
    </location>
</feature>
<dbReference type="PROSITE" id="PS51832">
    <property type="entry name" value="HD_GYP"/>
    <property type="match status" value="1"/>
</dbReference>
<organism evidence="9 10">
    <name type="scientific">Pseudoflavonifractor hominis</name>
    <dbReference type="NCBI Taxonomy" id="2763059"/>
    <lineage>
        <taxon>Bacteria</taxon>
        <taxon>Bacillati</taxon>
        <taxon>Bacillota</taxon>
        <taxon>Clostridia</taxon>
        <taxon>Eubacteriales</taxon>
        <taxon>Oscillospiraceae</taxon>
        <taxon>Pseudoflavonifractor</taxon>
    </lineage>
</organism>
<dbReference type="InterPro" id="IPR001789">
    <property type="entry name" value="Sig_transdc_resp-reg_receiver"/>
</dbReference>
<dbReference type="Proteomes" id="UP000660021">
    <property type="component" value="Unassembled WGS sequence"/>
</dbReference>
<dbReference type="Pfam" id="PF00990">
    <property type="entry name" value="GGDEF"/>
    <property type="match status" value="1"/>
</dbReference>
<comment type="function">
    <text evidence="2">May play the central regulatory role in sporulation. It may be an element of the effector pathway responsible for the activation of sporulation genes in response to nutritional stress. Spo0A may act in concert with spo0H (a sigma factor) to control the expression of some genes that are critical to the sporulation process.</text>
</comment>
<evidence type="ECO:0000256" key="1">
    <source>
        <dbReference type="ARBA" id="ARBA00018672"/>
    </source>
</evidence>
<dbReference type="Pfam" id="PF00072">
    <property type="entry name" value="Response_reg"/>
    <property type="match status" value="1"/>
</dbReference>
<dbReference type="SUPFAM" id="SSF52172">
    <property type="entry name" value="CheY-like"/>
    <property type="match status" value="1"/>
</dbReference>
<evidence type="ECO:0000259" key="8">
    <source>
        <dbReference type="PROSITE" id="PS51832"/>
    </source>
</evidence>
<dbReference type="SUPFAM" id="SSF109604">
    <property type="entry name" value="HD-domain/PDEase-like"/>
    <property type="match status" value="1"/>
</dbReference>
<dbReference type="InterPro" id="IPR029787">
    <property type="entry name" value="Nucleotide_cyclase"/>
</dbReference>
<feature type="domain" description="GGDEF" evidence="7">
    <location>
        <begin position="566"/>
        <end position="698"/>
    </location>
</feature>
<evidence type="ECO:0000259" key="7">
    <source>
        <dbReference type="PROSITE" id="PS50887"/>
    </source>
</evidence>
<sequence>MSELRERTTVLLVDDCAEHRVALRKVLASAYEVIEAADGNEALQMTETYFTQLAAILLDEGMPGIDGLDVLQIMQSKGWLNNIPVFLVTEEESDETMARGYELGVADILVRPLKPEVVKRRVANMVELYRHRFELERVVLEQTARIREQEERLRQTNKSIMEALSAAIEFRNCDSGFHVRRIRQVTRLLLLDVMEHYPEYGLTQEQTDAISELSIMHDIGKIAVPENILTKDGRLTADEFERMKAHTIYGGELVRHITFPQGERVQRYFYEICRHHHERWDGEGYPDGLKGEEIPIWVQAVSIADVYEALVSRRVYKPAYAAEEAVRMILEGECGAFNPKILASLRRVAVRLIAEVSGEAAEEPPEERPKAHVAAPAEPAAASPVQEEKESAQRSEAQTLFLLEQEKYRIIAELSEDMVFTYNQLFDSMEFSEKFCRVFQVPAYISEYSKYRPSARTFYPEEYEALIQCRNRLTWAVPEMEMDLRLPLPDGTRPWFHLVLHVILDHRDRTRELGYVGKLTNINRIKREATEWQKRANTDALTQLYNRAGAHILFEELLLEGKNTHTPLTVAFMDIDHFKSLNDTMGHEAGDQILTAFGQSIRRLFRPDDIVSRFGGDEFLVVMKNMGDPTFVREKLKQLCRQHLQIACAQEPLEISCSIGVVFYPKDGQEFDDLLRKADQALYQSKRSGRGQVSFYAPPEKLS</sequence>
<dbReference type="PANTHER" id="PTHR45228:SF4">
    <property type="entry name" value="LIPOPROTEIN"/>
    <property type="match status" value="1"/>
</dbReference>
<dbReference type="SUPFAM" id="SSF55785">
    <property type="entry name" value="PYP-like sensor domain (PAS domain)"/>
    <property type="match status" value="1"/>
</dbReference>
<evidence type="ECO:0000313" key="10">
    <source>
        <dbReference type="Proteomes" id="UP000660021"/>
    </source>
</evidence>
<dbReference type="Gene3D" id="3.40.50.2300">
    <property type="match status" value="1"/>
</dbReference>
<comment type="caution">
    <text evidence="9">The sequence shown here is derived from an EMBL/GenBank/DDBJ whole genome shotgun (WGS) entry which is preliminary data.</text>
</comment>
<feature type="region of interest" description="Disordered" evidence="5">
    <location>
        <begin position="359"/>
        <end position="389"/>
    </location>
</feature>
<dbReference type="SUPFAM" id="SSF55073">
    <property type="entry name" value="Nucleotide cyclase"/>
    <property type="match status" value="1"/>
</dbReference>
<dbReference type="InterPro" id="IPR003607">
    <property type="entry name" value="HD/PDEase_dom"/>
</dbReference>
<dbReference type="Gene3D" id="3.30.70.270">
    <property type="match status" value="1"/>
</dbReference>
<dbReference type="Gene3D" id="1.10.3210.10">
    <property type="entry name" value="Hypothetical protein af1432"/>
    <property type="match status" value="1"/>
</dbReference>
<dbReference type="InterPro" id="IPR035965">
    <property type="entry name" value="PAS-like_dom_sf"/>
</dbReference>
<dbReference type="NCBIfam" id="TIGR00254">
    <property type="entry name" value="GGDEF"/>
    <property type="match status" value="1"/>
</dbReference>
<dbReference type="InterPro" id="IPR052020">
    <property type="entry name" value="Cyclic_di-GMP/3'3'-cGAMP_PDE"/>
</dbReference>
<dbReference type="SMART" id="SM00448">
    <property type="entry name" value="REC"/>
    <property type="match status" value="1"/>
</dbReference>
<evidence type="ECO:0000313" key="9">
    <source>
        <dbReference type="EMBL" id="MBC5730783.1"/>
    </source>
</evidence>
<feature type="modified residue" description="4-aspartylphosphate" evidence="3">
    <location>
        <position position="59"/>
    </location>
</feature>
<accession>A0ABR7HTD9</accession>
<dbReference type="InterPro" id="IPR037522">
    <property type="entry name" value="HD_GYP_dom"/>
</dbReference>
<name>A0ABR7HTD9_9FIRM</name>
<dbReference type="PROSITE" id="PS50887">
    <property type="entry name" value="GGDEF"/>
    <property type="match status" value="1"/>
</dbReference>